<dbReference type="Proteomes" id="UP001066276">
    <property type="component" value="Chromosome 12"/>
</dbReference>
<evidence type="ECO:0000313" key="2">
    <source>
        <dbReference type="Proteomes" id="UP001066276"/>
    </source>
</evidence>
<protein>
    <submittedName>
        <fullName evidence="1">Uncharacterized protein</fullName>
    </submittedName>
</protein>
<organism evidence="1 2">
    <name type="scientific">Pleurodeles waltl</name>
    <name type="common">Iberian ribbed newt</name>
    <dbReference type="NCBI Taxonomy" id="8319"/>
    <lineage>
        <taxon>Eukaryota</taxon>
        <taxon>Metazoa</taxon>
        <taxon>Chordata</taxon>
        <taxon>Craniata</taxon>
        <taxon>Vertebrata</taxon>
        <taxon>Euteleostomi</taxon>
        <taxon>Amphibia</taxon>
        <taxon>Batrachia</taxon>
        <taxon>Caudata</taxon>
        <taxon>Salamandroidea</taxon>
        <taxon>Salamandridae</taxon>
        <taxon>Pleurodelinae</taxon>
        <taxon>Pleurodeles</taxon>
    </lineage>
</organism>
<sequence>MRDLCKRGDSSSIETHQDFVADCPFRRLDKSVAKALEGEVTVEELGTTLGQLQGGKKVGPSSLPLETVRCMAEKKNTQLHKMYTKAYSAGVLS</sequence>
<keyword evidence="2" id="KW-1185">Reference proteome</keyword>
<gene>
    <name evidence="1" type="ORF">NDU88_005315</name>
</gene>
<dbReference type="EMBL" id="JANPWB010000016">
    <property type="protein sequence ID" value="KAJ1085182.1"/>
    <property type="molecule type" value="Genomic_DNA"/>
</dbReference>
<dbReference type="AlphaFoldDB" id="A0AAV7L0X3"/>
<evidence type="ECO:0000313" key="1">
    <source>
        <dbReference type="EMBL" id="KAJ1085182.1"/>
    </source>
</evidence>
<proteinExistence type="predicted"/>
<accession>A0AAV7L0X3</accession>
<comment type="caution">
    <text evidence="1">The sequence shown here is derived from an EMBL/GenBank/DDBJ whole genome shotgun (WGS) entry which is preliminary data.</text>
</comment>
<reference evidence="1" key="1">
    <citation type="journal article" date="2022" name="bioRxiv">
        <title>Sequencing and chromosome-scale assembly of the giantPleurodeles waltlgenome.</title>
        <authorList>
            <person name="Brown T."/>
            <person name="Elewa A."/>
            <person name="Iarovenko S."/>
            <person name="Subramanian E."/>
            <person name="Araus A.J."/>
            <person name="Petzold A."/>
            <person name="Susuki M."/>
            <person name="Suzuki K.-i.T."/>
            <person name="Hayashi T."/>
            <person name="Toyoda A."/>
            <person name="Oliveira C."/>
            <person name="Osipova E."/>
            <person name="Leigh N.D."/>
            <person name="Simon A."/>
            <person name="Yun M.H."/>
        </authorList>
    </citation>
    <scope>NUCLEOTIDE SEQUENCE</scope>
    <source>
        <strain evidence="1">20211129_DDA</strain>
        <tissue evidence="1">Liver</tissue>
    </source>
</reference>
<name>A0AAV7L0X3_PLEWA</name>